<reference evidence="2" key="1">
    <citation type="journal article" date="2023" name="Plant J.">
        <title>Genome sequences and population genomics provide insights into the demographic history, inbreeding, and mutation load of two 'living fossil' tree species of Dipteronia.</title>
        <authorList>
            <person name="Feng Y."/>
            <person name="Comes H.P."/>
            <person name="Chen J."/>
            <person name="Zhu S."/>
            <person name="Lu R."/>
            <person name="Zhang X."/>
            <person name="Li P."/>
            <person name="Qiu J."/>
            <person name="Olsen K.M."/>
            <person name="Qiu Y."/>
        </authorList>
    </citation>
    <scope>NUCLEOTIDE SEQUENCE</scope>
    <source>
        <strain evidence="2">NBL</strain>
    </source>
</reference>
<feature type="compositionally biased region" description="Polar residues" evidence="1">
    <location>
        <begin position="1"/>
        <end position="59"/>
    </location>
</feature>
<protein>
    <submittedName>
        <fullName evidence="2">Uncharacterized protein</fullName>
    </submittedName>
</protein>
<proteinExistence type="predicted"/>
<feature type="region of interest" description="Disordered" evidence="1">
    <location>
        <begin position="1"/>
        <end position="63"/>
    </location>
</feature>
<dbReference type="Proteomes" id="UP001281410">
    <property type="component" value="Unassembled WGS sequence"/>
</dbReference>
<dbReference type="AlphaFoldDB" id="A0AAE0B4Y9"/>
<accession>A0AAE0B4Y9</accession>
<gene>
    <name evidence="2" type="ORF">Dsin_001803</name>
</gene>
<name>A0AAE0B4Y9_9ROSI</name>
<organism evidence="2 3">
    <name type="scientific">Dipteronia sinensis</name>
    <dbReference type="NCBI Taxonomy" id="43782"/>
    <lineage>
        <taxon>Eukaryota</taxon>
        <taxon>Viridiplantae</taxon>
        <taxon>Streptophyta</taxon>
        <taxon>Embryophyta</taxon>
        <taxon>Tracheophyta</taxon>
        <taxon>Spermatophyta</taxon>
        <taxon>Magnoliopsida</taxon>
        <taxon>eudicotyledons</taxon>
        <taxon>Gunneridae</taxon>
        <taxon>Pentapetalae</taxon>
        <taxon>rosids</taxon>
        <taxon>malvids</taxon>
        <taxon>Sapindales</taxon>
        <taxon>Sapindaceae</taxon>
        <taxon>Hippocastanoideae</taxon>
        <taxon>Acereae</taxon>
        <taxon>Dipteronia</taxon>
    </lineage>
</organism>
<evidence type="ECO:0000313" key="3">
    <source>
        <dbReference type="Proteomes" id="UP001281410"/>
    </source>
</evidence>
<keyword evidence="3" id="KW-1185">Reference proteome</keyword>
<comment type="caution">
    <text evidence="2">The sequence shown here is derived from an EMBL/GenBank/DDBJ whole genome shotgun (WGS) entry which is preliminary data.</text>
</comment>
<evidence type="ECO:0000313" key="2">
    <source>
        <dbReference type="EMBL" id="KAK3229922.1"/>
    </source>
</evidence>
<evidence type="ECO:0000256" key="1">
    <source>
        <dbReference type="SAM" id="MobiDB-lite"/>
    </source>
</evidence>
<sequence>MQKFTDNNIATSTFRRQNGHFVSSQEDSPTPESPTVSPGLSSFSLNITTDDVGGNSSQWPVGGEKAKLKRRAEEESSNFFLAWCKKDKTNS</sequence>
<dbReference type="EMBL" id="JANJYJ010000001">
    <property type="protein sequence ID" value="KAK3229922.1"/>
    <property type="molecule type" value="Genomic_DNA"/>
</dbReference>